<sequence length="78" mass="8527">MFFYTPMIINLIGFKINTVDNASVVNSGTLQFVDQLISYKRNQAVGEQNGDFSPINIPIATITDQDGIDSNTNKNSGV</sequence>
<accession>A0A372L8A5</accession>
<dbReference type="RefSeq" id="WP_117324513.1">
    <property type="nucleotide sequence ID" value="NZ_QVTD01000024.1"/>
</dbReference>
<dbReference type="AlphaFoldDB" id="A0A372L8A5"/>
<name>A0A372L8A5_9BACI</name>
<keyword evidence="2" id="KW-1185">Reference proteome</keyword>
<protein>
    <submittedName>
        <fullName evidence="1">Uncharacterized protein</fullName>
    </submittedName>
</protein>
<organism evidence="1 2">
    <name type="scientific">Peribacillus glennii</name>
    <dbReference type="NCBI Taxonomy" id="2303991"/>
    <lineage>
        <taxon>Bacteria</taxon>
        <taxon>Bacillati</taxon>
        <taxon>Bacillota</taxon>
        <taxon>Bacilli</taxon>
        <taxon>Bacillales</taxon>
        <taxon>Bacillaceae</taxon>
        <taxon>Peribacillus</taxon>
    </lineage>
</organism>
<dbReference type="OrthoDB" id="2680365at2"/>
<evidence type="ECO:0000313" key="1">
    <source>
        <dbReference type="EMBL" id="RFU60563.1"/>
    </source>
</evidence>
<proteinExistence type="predicted"/>
<dbReference type="EMBL" id="QVTD01000024">
    <property type="protein sequence ID" value="RFU60563.1"/>
    <property type="molecule type" value="Genomic_DNA"/>
</dbReference>
<comment type="caution">
    <text evidence="1">The sequence shown here is derived from an EMBL/GenBank/DDBJ whole genome shotgun (WGS) entry which is preliminary data.</text>
</comment>
<reference evidence="1 2" key="1">
    <citation type="submission" date="2018-08" db="EMBL/GenBank/DDBJ databases">
        <title>Bacillus chawlae sp. nov., Bacillus glennii sp. nov., and Bacillus saganii sp. nov. Isolated from the Vehicle Assembly Building at Kennedy Space Center where the Viking Spacecraft were Assembled.</title>
        <authorList>
            <person name="Seuylemezian A."/>
            <person name="Vaishampayan P."/>
        </authorList>
    </citation>
    <scope>NUCLEOTIDE SEQUENCE [LARGE SCALE GENOMIC DNA]</scope>
    <source>
        <strain evidence="1 2">V44-8</strain>
    </source>
</reference>
<dbReference type="Proteomes" id="UP000262939">
    <property type="component" value="Unassembled WGS sequence"/>
</dbReference>
<gene>
    <name evidence="1" type="ORF">D0466_21330</name>
</gene>
<evidence type="ECO:0000313" key="2">
    <source>
        <dbReference type="Proteomes" id="UP000262939"/>
    </source>
</evidence>